<proteinExistence type="inferred from homology"/>
<gene>
    <name evidence="5" type="ORF">SAMN04487958_108131</name>
</gene>
<keyword evidence="3" id="KW-0963">Cytoplasm</keyword>
<reference evidence="6" key="1">
    <citation type="submission" date="2016-10" db="EMBL/GenBank/DDBJ databases">
        <authorList>
            <person name="Varghese N."/>
            <person name="Submissions S."/>
        </authorList>
    </citation>
    <scope>NUCLEOTIDE SEQUENCE [LARGE SCALE GENOMIC DNA]</scope>
    <source>
        <strain evidence="6">CGMCC 1.6495</strain>
    </source>
</reference>
<keyword evidence="4" id="KW-0808">Transferase</keyword>
<dbReference type="Pfam" id="PF02635">
    <property type="entry name" value="DsrE"/>
    <property type="match status" value="1"/>
</dbReference>
<dbReference type="InterPro" id="IPR027396">
    <property type="entry name" value="DsrEFH-like"/>
</dbReference>
<evidence type="ECO:0000256" key="4">
    <source>
        <dbReference type="ARBA" id="ARBA00022679"/>
    </source>
</evidence>
<protein>
    <submittedName>
        <fullName evidence="5">tRNA 2-thiouridine synthesizing protein D</fullName>
    </submittedName>
</protein>
<dbReference type="RefSeq" id="WP_066320602.1">
    <property type="nucleotide sequence ID" value="NZ_FOGS01000008.1"/>
</dbReference>
<organism evidence="5 6">
    <name type="scientific">Vreelandella subterranea</name>
    <dbReference type="NCBI Taxonomy" id="416874"/>
    <lineage>
        <taxon>Bacteria</taxon>
        <taxon>Pseudomonadati</taxon>
        <taxon>Pseudomonadota</taxon>
        <taxon>Gammaproteobacteria</taxon>
        <taxon>Oceanospirillales</taxon>
        <taxon>Halomonadaceae</taxon>
        <taxon>Vreelandella</taxon>
    </lineage>
</organism>
<dbReference type="InterPro" id="IPR003787">
    <property type="entry name" value="Sulphur_relay_DsrE/F-like"/>
</dbReference>
<evidence type="ECO:0000313" key="6">
    <source>
        <dbReference type="Proteomes" id="UP000198505"/>
    </source>
</evidence>
<evidence type="ECO:0000256" key="2">
    <source>
        <dbReference type="ARBA" id="ARBA00007067"/>
    </source>
</evidence>
<comment type="similarity">
    <text evidence="2">Belongs to the DsrE/TusD family.</text>
</comment>
<dbReference type="GO" id="GO:0002143">
    <property type="term" value="P:tRNA wobble position uridine thiolation"/>
    <property type="evidence" value="ECO:0007669"/>
    <property type="project" value="TreeGrafter"/>
</dbReference>
<accession>A0A1H9V5S6</accession>
<dbReference type="Proteomes" id="UP000198505">
    <property type="component" value="Unassembled WGS sequence"/>
</dbReference>
<dbReference type="STRING" id="416874.SAMN04487958_108131"/>
<dbReference type="GO" id="GO:1990228">
    <property type="term" value="C:sulfurtransferase complex"/>
    <property type="evidence" value="ECO:0007669"/>
    <property type="project" value="TreeGrafter"/>
</dbReference>
<dbReference type="AlphaFoldDB" id="A0A1H9V5S6"/>
<dbReference type="Gene3D" id="3.40.1260.10">
    <property type="entry name" value="DsrEFH-like"/>
    <property type="match status" value="1"/>
</dbReference>
<dbReference type="PANTHER" id="PTHR34874">
    <property type="entry name" value="PROTEIN YCHN"/>
    <property type="match status" value="1"/>
</dbReference>
<dbReference type="FunFam" id="3.40.1260.10:FF:000001">
    <property type="entry name" value="Sulfurtransferase TusD"/>
    <property type="match status" value="1"/>
</dbReference>
<comment type="subcellular location">
    <subcellularLocation>
        <location evidence="1">Cytoplasm</location>
    </subcellularLocation>
</comment>
<dbReference type="GO" id="GO:0097163">
    <property type="term" value="F:sulfur carrier activity"/>
    <property type="evidence" value="ECO:0007669"/>
    <property type="project" value="TreeGrafter"/>
</dbReference>
<dbReference type="GO" id="GO:0016783">
    <property type="term" value="F:sulfurtransferase activity"/>
    <property type="evidence" value="ECO:0007669"/>
    <property type="project" value="InterPro"/>
</dbReference>
<evidence type="ECO:0000256" key="1">
    <source>
        <dbReference type="ARBA" id="ARBA00004496"/>
    </source>
</evidence>
<evidence type="ECO:0000256" key="3">
    <source>
        <dbReference type="ARBA" id="ARBA00022490"/>
    </source>
</evidence>
<evidence type="ECO:0000313" key="5">
    <source>
        <dbReference type="EMBL" id="SES17106.1"/>
    </source>
</evidence>
<dbReference type="SUPFAM" id="SSF75169">
    <property type="entry name" value="DsrEFH-like"/>
    <property type="match status" value="1"/>
</dbReference>
<dbReference type="InterPro" id="IPR017463">
    <property type="entry name" value="Sulphur_relay_TusD/DsrE"/>
</dbReference>
<name>A0A1H9V5S6_9GAMM</name>
<keyword evidence="6" id="KW-1185">Reference proteome</keyword>
<dbReference type="PANTHER" id="PTHR34874:SF3">
    <property type="entry name" value="SULFURTRANSFERASE TUSD"/>
    <property type="match status" value="1"/>
</dbReference>
<dbReference type="NCBIfam" id="NF001237">
    <property type="entry name" value="PRK00207.1"/>
    <property type="match status" value="1"/>
</dbReference>
<dbReference type="EMBL" id="FOGS01000008">
    <property type="protein sequence ID" value="SES17106.1"/>
    <property type="molecule type" value="Genomic_DNA"/>
</dbReference>
<dbReference type="NCBIfam" id="TIGR03012">
    <property type="entry name" value="sulf_tusD_dsrE"/>
    <property type="match status" value="1"/>
</dbReference>
<sequence length="130" mass="14369">MDYGLLVMGAPYSQPAPHSALRFAHAVLARGHRLVGVFFYHDGVHNASMLMTPPQDELNLRDAWKALHKEHDVALDVCIAAALRRGVISQSEASRHGHDAFNLEAPFELTGLGQLLTLQQRCDRLITFAS</sequence>